<protein>
    <recommendedName>
        <fullName evidence="4">Transmembrane protein</fullName>
    </recommendedName>
</protein>
<accession>A0A1G5KLF9</accession>
<gene>
    <name evidence="2" type="ORF">SAMN02927923_03448</name>
</gene>
<evidence type="ECO:0000256" key="1">
    <source>
        <dbReference type="SAM" id="Phobius"/>
    </source>
</evidence>
<dbReference type="EMBL" id="FMVJ01000010">
    <property type="protein sequence ID" value="SCZ01483.1"/>
    <property type="molecule type" value="Genomic_DNA"/>
</dbReference>
<proteinExistence type="predicted"/>
<evidence type="ECO:0000313" key="2">
    <source>
        <dbReference type="EMBL" id="SCZ01483.1"/>
    </source>
</evidence>
<keyword evidence="3" id="KW-1185">Reference proteome</keyword>
<reference evidence="2 3" key="1">
    <citation type="submission" date="2016-10" db="EMBL/GenBank/DDBJ databases">
        <authorList>
            <person name="de Groot N.N."/>
        </authorList>
    </citation>
    <scope>NUCLEOTIDE SEQUENCE [LARGE SCALE GENOMIC DNA]</scope>
    <source>
        <strain evidence="2 3">CGMCC 1.7666</strain>
    </source>
</reference>
<name>A0A1G5KLF9_9HYPH</name>
<feature type="transmembrane region" description="Helical" evidence="1">
    <location>
        <begin position="6"/>
        <end position="26"/>
    </location>
</feature>
<dbReference type="RefSeq" id="WP_091137244.1">
    <property type="nucleotide sequence ID" value="NZ_FMVJ01000010.1"/>
</dbReference>
<sequence>MVVRDVSAVVVYLDAACAVVVALLVLIGSSYELVQYVGVLLVLAGVLMGLLLIVAVGAGWFFFLVSFRFGVLIRIGLS</sequence>
<keyword evidence="1" id="KW-1133">Transmembrane helix</keyword>
<organism evidence="2 3">
    <name type="scientific">Microvirga guangxiensis</name>
    <dbReference type="NCBI Taxonomy" id="549386"/>
    <lineage>
        <taxon>Bacteria</taxon>
        <taxon>Pseudomonadati</taxon>
        <taxon>Pseudomonadota</taxon>
        <taxon>Alphaproteobacteria</taxon>
        <taxon>Hyphomicrobiales</taxon>
        <taxon>Methylobacteriaceae</taxon>
        <taxon>Microvirga</taxon>
    </lineage>
</organism>
<keyword evidence="1" id="KW-0472">Membrane</keyword>
<evidence type="ECO:0000313" key="3">
    <source>
        <dbReference type="Proteomes" id="UP000199569"/>
    </source>
</evidence>
<evidence type="ECO:0008006" key="4">
    <source>
        <dbReference type="Google" id="ProtNLM"/>
    </source>
</evidence>
<dbReference type="Proteomes" id="UP000199569">
    <property type="component" value="Unassembled WGS sequence"/>
</dbReference>
<dbReference type="AlphaFoldDB" id="A0A1G5KLF9"/>
<keyword evidence="1" id="KW-0812">Transmembrane</keyword>